<evidence type="ECO:0000256" key="4">
    <source>
        <dbReference type="ARBA" id="ARBA00022505"/>
    </source>
</evidence>
<evidence type="ECO:0000256" key="6">
    <source>
        <dbReference type="ARBA" id="ARBA00047317"/>
    </source>
</evidence>
<dbReference type="PANTHER" id="PTHR10192:SF5">
    <property type="entry name" value="GEPHYRIN"/>
    <property type="match status" value="1"/>
</dbReference>
<dbReference type="RefSeq" id="WP_398282828.1">
    <property type="nucleotide sequence ID" value="NZ_JBITLV010000005.1"/>
</dbReference>
<comment type="function">
    <text evidence="1 7">Catalyzes the insertion of molybdate into adenylated molybdopterin with the concomitant release of AMP.</text>
</comment>
<dbReference type="SUPFAM" id="SSF63867">
    <property type="entry name" value="MoeA C-terminal domain-like"/>
    <property type="match status" value="1"/>
</dbReference>
<evidence type="ECO:0000256" key="3">
    <source>
        <dbReference type="ARBA" id="ARBA00010763"/>
    </source>
</evidence>
<dbReference type="SMART" id="SM00852">
    <property type="entry name" value="MoCF_biosynth"/>
    <property type="match status" value="1"/>
</dbReference>
<dbReference type="Pfam" id="PF00994">
    <property type="entry name" value="MoCF_biosynth"/>
    <property type="match status" value="1"/>
</dbReference>
<comment type="caution">
    <text evidence="9">The sequence shown here is derived from an EMBL/GenBank/DDBJ whole genome shotgun (WGS) entry which is preliminary data.</text>
</comment>
<comment type="catalytic activity">
    <reaction evidence="6">
        <text>adenylyl-molybdopterin + molybdate = Mo-molybdopterin + AMP + H(+)</text>
        <dbReference type="Rhea" id="RHEA:35047"/>
        <dbReference type="ChEBI" id="CHEBI:15378"/>
        <dbReference type="ChEBI" id="CHEBI:36264"/>
        <dbReference type="ChEBI" id="CHEBI:62727"/>
        <dbReference type="ChEBI" id="CHEBI:71302"/>
        <dbReference type="ChEBI" id="CHEBI:456215"/>
        <dbReference type="EC" id="2.10.1.1"/>
    </reaction>
</comment>
<keyword evidence="7" id="KW-0479">Metal-binding</keyword>
<dbReference type="EC" id="2.10.1.1" evidence="7"/>
<keyword evidence="7" id="KW-0460">Magnesium</keyword>
<comment type="cofactor">
    <cofactor evidence="7">
        <name>Mg(2+)</name>
        <dbReference type="ChEBI" id="CHEBI:18420"/>
    </cofactor>
</comment>
<comment type="pathway">
    <text evidence="2 7">Cofactor biosynthesis; molybdopterin biosynthesis.</text>
</comment>
<dbReference type="Gene3D" id="3.40.980.10">
    <property type="entry name" value="MoaB/Mog-like domain"/>
    <property type="match status" value="1"/>
</dbReference>
<dbReference type="CDD" id="cd00887">
    <property type="entry name" value="MoeA"/>
    <property type="match status" value="1"/>
</dbReference>
<dbReference type="InterPro" id="IPR038987">
    <property type="entry name" value="MoeA-like"/>
</dbReference>
<dbReference type="SUPFAM" id="SSF63882">
    <property type="entry name" value="MoeA N-terminal region -like"/>
    <property type="match status" value="1"/>
</dbReference>
<dbReference type="Pfam" id="PF03454">
    <property type="entry name" value="MoeA_C"/>
    <property type="match status" value="1"/>
</dbReference>
<comment type="similarity">
    <text evidence="3 7">Belongs to the MoeA family.</text>
</comment>
<evidence type="ECO:0000256" key="7">
    <source>
        <dbReference type="RuleBase" id="RU365090"/>
    </source>
</evidence>
<evidence type="ECO:0000256" key="5">
    <source>
        <dbReference type="ARBA" id="ARBA00023150"/>
    </source>
</evidence>
<evidence type="ECO:0000256" key="1">
    <source>
        <dbReference type="ARBA" id="ARBA00002901"/>
    </source>
</evidence>
<dbReference type="InterPro" id="IPR001453">
    <property type="entry name" value="MoaB/Mog_dom"/>
</dbReference>
<proteinExistence type="inferred from homology"/>
<feature type="domain" description="MoaB/Mog" evidence="8">
    <location>
        <begin position="175"/>
        <end position="312"/>
    </location>
</feature>
<name>A0ABW8AQX7_9ACTN</name>
<dbReference type="PANTHER" id="PTHR10192">
    <property type="entry name" value="MOLYBDOPTERIN BIOSYNTHESIS PROTEIN"/>
    <property type="match status" value="1"/>
</dbReference>
<evidence type="ECO:0000313" key="10">
    <source>
        <dbReference type="Proteomes" id="UP001612915"/>
    </source>
</evidence>
<dbReference type="Proteomes" id="UP001612915">
    <property type="component" value="Unassembled WGS sequence"/>
</dbReference>
<evidence type="ECO:0000256" key="2">
    <source>
        <dbReference type="ARBA" id="ARBA00005046"/>
    </source>
</evidence>
<accession>A0ABW8AQX7</accession>
<keyword evidence="5 7" id="KW-0501">Molybdenum cofactor biosynthesis</keyword>
<dbReference type="Gene3D" id="2.40.340.10">
    <property type="entry name" value="MoeA, C-terminal, domain IV"/>
    <property type="match status" value="1"/>
</dbReference>
<dbReference type="Pfam" id="PF03453">
    <property type="entry name" value="MoeA_N"/>
    <property type="match status" value="1"/>
</dbReference>
<dbReference type="Gene3D" id="3.90.105.10">
    <property type="entry name" value="Molybdopterin biosynthesis moea protein, domain 2"/>
    <property type="match status" value="1"/>
</dbReference>
<dbReference type="InterPro" id="IPR005111">
    <property type="entry name" value="MoeA_C_domain_IV"/>
</dbReference>
<organism evidence="9 10">
    <name type="scientific">Spongisporangium articulatum</name>
    <dbReference type="NCBI Taxonomy" id="3362603"/>
    <lineage>
        <taxon>Bacteria</taxon>
        <taxon>Bacillati</taxon>
        <taxon>Actinomycetota</taxon>
        <taxon>Actinomycetes</taxon>
        <taxon>Kineosporiales</taxon>
        <taxon>Kineosporiaceae</taxon>
        <taxon>Spongisporangium</taxon>
    </lineage>
</organism>
<dbReference type="EMBL" id="JBITLV010000005">
    <property type="protein sequence ID" value="MFI7588790.1"/>
    <property type="molecule type" value="Genomic_DNA"/>
</dbReference>
<evidence type="ECO:0000259" key="8">
    <source>
        <dbReference type="SMART" id="SM00852"/>
    </source>
</evidence>
<dbReference type="InterPro" id="IPR036688">
    <property type="entry name" value="MoeA_C_domain_IV_sf"/>
</dbReference>
<keyword evidence="10" id="KW-1185">Reference proteome</keyword>
<dbReference type="InterPro" id="IPR036425">
    <property type="entry name" value="MoaB/Mog-like_dom_sf"/>
</dbReference>
<dbReference type="NCBIfam" id="TIGR00177">
    <property type="entry name" value="molyb_syn"/>
    <property type="match status" value="1"/>
</dbReference>
<dbReference type="NCBIfam" id="NF045515">
    <property type="entry name" value="Glp_gephyrin"/>
    <property type="match status" value="1"/>
</dbReference>
<evidence type="ECO:0000313" key="9">
    <source>
        <dbReference type="EMBL" id="MFI7588790.1"/>
    </source>
</evidence>
<gene>
    <name evidence="9" type="primary">glp</name>
    <name evidence="9" type="ORF">ACIB24_17110</name>
</gene>
<keyword evidence="7" id="KW-0808">Transferase</keyword>
<dbReference type="Gene3D" id="2.170.190.11">
    <property type="entry name" value="Molybdopterin biosynthesis moea protein, domain 3"/>
    <property type="match status" value="1"/>
</dbReference>
<dbReference type="SUPFAM" id="SSF53218">
    <property type="entry name" value="Molybdenum cofactor biosynthesis proteins"/>
    <property type="match status" value="1"/>
</dbReference>
<dbReference type="InterPro" id="IPR005110">
    <property type="entry name" value="MoeA_linker/N"/>
</dbReference>
<dbReference type="InterPro" id="IPR036135">
    <property type="entry name" value="MoeA_linker/N_sf"/>
</dbReference>
<sequence>MQSVDAHLEQCLAALMPPAPHALPLLEAAGCVLAEDVESPLDIPLFDNSSMDGYAVRLADLGTLPVVLPVDGDLPAGASAASALAPGTAVRIMTGAPVPAGAEAIVPVEWTDPGVDHVVVHRAPTPGQYVRLRGDDVSAGQVVLRAGARLTSSQVALLASVGRDRVRVHPRPRVVVLPSGDELVPPGKPLGPGQIHDSNGYGLVAAARSAGAEAEHGGIVTDSAPAVLEALRSAAARADLLITSGGVSAGAYDVVKEVLSGLGTVSFQKVGMQPGMPQGFGTVDGTPIFTLPGNPVSSLVSFELFVRPALQVLSGGVPRRRVVTARAAGAWSSPAGKRQFTRGVLSADGAHGYSVTPVGGPGSHLLASLASADCLAVVPEDVTSVELGDELECYLLEGSDV</sequence>
<reference evidence="9 10" key="1">
    <citation type="submission" date="2024-10" db="EMBL/GenBank/DDBJ databases">
        <title>The Natural Products Discovery Center: Release of the First 8490 Sequenced Strains for Exploring Actinobacteria Biosynthetic Diversity.</title>
        <authorList>
            <person name="Kalkreuter E."/>
            <person name="Kautsar S.A."/>
            <person name="Yang D."/>
            <person name="Bader C.D."/>
            <person name="Teijaro C.N."/>
            <person name="Fluegel L."/>
            <person name="Davis C.M."/>
            <person name="Simpson J.R."/>
            <person name="Lauterbach L."/>
            <person name="Steele A.D."/>
            <person name="Gui C."/>
            <person name="Meng S."/>
            <person name="Li G."/>
            <person name="Viehrig K."/>
            <person name="Ye F."/>
            <person name="Su P."/>
            <person name="Kiefer A.F."/>
            <person name="Nichols A."/>
            <person name="Cepeda A.J."/>
            <person name="Yan W."/>
            <person name="Fan B."/>
            <person name="Jiang Y."/>
            <person name="Adhikari A."/>
            <person name="Zheng C.-J."/>
            <person name="Schuster L."/>
            <person name="Cowan T.M."/>
            <person name="Smanski M.J."/>
            <person name="Chevrette M.G."/>
            <person name="De Carvalho L.P.S."/>
            <person name="Shen B."/>
        </authorList>
    </citation>
    <scope>NUCLEOTIDE SEQUENCE [LARGE SCALE GENOMIC DNA]</scope>
    <source>
        <strain evidence="9 10">NPDC049639</strain>
    </source>
</reference>
<keyword evidence="4 7" id="KW-0500">Molybdenum</keyword>
<protein>
    <recommendedName>
        <fullName evidence="7">Molybdopterin molybdenumtransferase</fullName>
        <ecNumber evidence="7">2.10.1.1</ecNumber>
    </recommendedName>
</protein>